<feature type="domain" description="AMP-binding enzyme C-terminal" evidence="4">
    <location>
        <begin position="441"/>
        <end position="516"/>
    </location>
</feature>
<sequence length="527" mass="57526">MQMPVRPPARRARLLTKIMNIANTLARAAVRHPNHIATYLGDLPQYDYATLARRCAGIANGLRSLGLSEGARVALWMRNRPEYLEWLYAIWWAGLVAVPINAKLHPREAAFIVNDAQAEVVLAEAEDLEAIAEHLETSTVRVTPEDPRIDVWMNATEALASPTSAVASRENGDLAWIFYTSGTTGRPKGVMLSHRNLWSLSACYIADVDNIGRDDRTLYAAPMSHGAGLYSVVFMMQAAGHVFPLSGGFDAQEMFALADSLGAISCFAAPTMVNRLVRHAQDTGTSSDGFKTIVYGGGPMYTADIERALCVMGSRFVQIYGQGESPMTITVLPRDGIAGREHPRWAHRLASVGHAHAMVEVEVVDEHGVPMPPGTAGEVVVRGDVVMQGYWQNPEATAKTLRNGWLWTGDIGVLDEDGFLTLKDRSKDVIISGGTNIYPREVEEVLLRADGVAEVAVIGEPDPEWGEVVVAYVVSTPGAALDSRLLDAHCLDHIARFKRPKRYVSVEVLPKNHYGKVLKTALREANG</sequence>
<dbReference type="InterPro" id="IPR000873">
    <property type="entry name" value="AMP-dep_synth/lig_dom"/>
</dbReference>
<dbReference type="EMBL" id="CABPRW010000004">
    <property type="protein sequence ID" value="VVE01226.1"/>
    <property type="molecule type" value="Genomic_DNA"/>
</dbReference>
<reference evidence="5 6" key="1">
    <citation type="submission" date="2019-08" db="EMBL/GenBank/DDBJ databases">
        <authorList>
            <person name="Peeters C."/>
        </authorList>
    </citation>
    <scope>NUCLEOTIDE SEQUENCE [LARGE SCALE GENOMIC DNA]</scope>
    <source>
        <strain evidence="5 6">LMG 31113</strain>
    </source>
</reference>
<dbReference type="GO" id="GO:0031956">
    <property type="term" value="F:medium-chain fatty acid-CoA ligase activity"/>
    <property type="evidence" value="ECO:0007669"/>
    <property type="project" value="TreeGrafter"/>
</dbReference>
<evidence type="ECO:0000256" key="1">
    <source>
        <dbReference type="ARBA" id="ARBA00006432"/>
    </source>
</evidence>
<evidence type="ECO:0000313" key="5">
    <source>
        <dbReference type="EMBL" id="VVE01226.1"/>
    </source>
</evidence>
<feature type="domain" description="AMP-dependent synthetase/ligase" evidence="3">
    <location>
        <begin position="26"/>
        <end position="391"/>
    </location>
</feature>
<proteinExistence type="inferred from homology"/>
<dbReference type="InterPro" id="IPR045851">
    <property type="entry name" value="AMP-bd_C_sf"/>
</dbReference>
<dbReference type="SUPFAM" id="SSF56801">
    <property type="entry name" value="Acetyl-CoA synthetase-like"/>
    <property type="match status" value="1"/>
</dbReference>
<evidence type="ECO:0000313" key="6">
    <source>
        <dbReference type="Proteomes" id="UP000382577"/>
    </source>
</evidence>
<evidence type="ECO:0000256" key="2">
    <source>
        <dbReference type="ARBA" id="ARBA00022598"/>
    </source>
</evidence>
<dbReference type="InterPro" id="IPR042099">
    <property type="entry name" value="ANL_N_sf"/>
</dbReference>
<dbReference type="PANTHER" id="PTHR43201">
    <property type="entry name" value="ACYL-COA SYNTHETASE"/>
    <property type="match status" value="1"/>
</dbReference>
<keyword evidence="2" id="KW-0436">Ligase</keyword>
<dbReference type="InterPro" id="IPR020845">
    <property type="entry name" value="AMP-binding_CS"/>
</dbReference>
<evidence type="ECO:0000259" key="4">
    <source>
        <dbReference type="Pfam" id="PF13193"/>
    </source>
</evidence>
<dbReference type="Proteomes" id="UP000382577">
    <property type="component" value="Unassembled WGS sequence"/>
</dbReference>
<dbReference type="Pfam" id="PF00501">
    <property type="entry name" value="AMP-binding"/>
    <property type="match status" value="1"/>
</dbReference>
<comment type="similarity">
    <text evidence="1">Belongs to the ATP-dependent AMP-binding enzyme family.</text>
</comment>
<dbReference type="Gene3D" id="3.30.300.30">
    <property type="match status" value="1"/>
</dbReference>
<organism evidence="5 6">
    <name type="scientific">Pandoraea fibrosis</name>
    <dbReference type="NCBI Taxonomy" id="1891094"/>
    <lineage>
        <taxon>Bacteria</taxon>
        <taxon>Pseudomonadati</taxon>
        <taxon>Pseudomonadota</taxon>
        <taxon>Betaproteobacteria</taxon>
        <taxon>Burkholderiales</taxon>
        <taxon>Burkholderiaceae</taxon>
        <taxon>Pandoraea</taxon>
    </lineage>
</organism>
<dbReference type="Gene3D" id="3.40.50.12780">
    <property type="entry name" value="N-terminal domain of ligase-like"/>
    <property type="match status" value="1"/>
</dbReference>
<gene>
    <name evidence="5" type="ORF">PFI31113_02096</name>
</gene>
<protein>
    <submittedName>
        <fullName evidence="5">AMP-dependent synthetase</fullName>
    </submittedName>
</protein>
<dbReference type="InterPro" id="IPR025110">
    <property type="entry name" value="AMP-bd_C"/>
</dbReference>
<dbReference type="PROSITE" id="PS00455">
    <property type="entry name" value="AMP_BINDING"/>
    <property type="match status" value="1"/>
</dbReference>
<dbReference type="PANTHER" id="PTHR43201:SF5">
    <property type="entry name" value="MEDIUM-CHAIN ACYL-COA LIGASE ACSF2, MITOCHONDRIAL"/>
    <property type="match status" value="1"/>
</dbReference>
<evidence type="ECO:0000259" key="3">
    <source>
        <dbReference type="Pfam" id="PF00501"/>
    </source>
</evidence>
<dbReference type="GO" id="GO:0006631">
    <property type="term" value="P:fatty acid metabolic process"/>
    <property type="evidence" value="ECO:0007669"/>
    <property type="project" value="TreeGrafter"/>
</dbReference>
<accession>A0A5E4UMR6</accession>
<name>A0A5E4UMR6_9BURK</name>
<dbReference type="AlphaFoldDB" id="A0A5E4UMR6"/>
<dbReference type="Pfam" id="PF13193">
    <property type="entry name" value="AMP-binding_C"/>
    <property type="match status" value="1"/>
</dbReference>